<name>A0A183F8K2_HELPZ</name>
<dbReference type="OrthoDB" id="5857405at2759"/>
<reference evidence="3" key="2">
    <citation type="submission" date="2019-09" db="UniProtKB">
        <authorList>
            <consortium name="WormBaseParasite"/>
        </authorList>
    </citation>
    <scope>IDENTIFICATION</scope>
</reference>
<accession>A0A183F8K2</accession>
<evidence type="ECO:0000313" key="1">
    <source>
        <dbReference type="EMBL" id="VDO25706.1"/>
    </source>
</evidence>
<gene>
    <name evidence="1" type="ORF">HPBE_LOCUS2495</name>
</gene>
<keyword evidence="2" id="KW-1185">Reference proteome</keyword>
<protein>
    <submittedName>
        <fullName evidence="3">C2H2-type domain-containing protein</fullName>
    </submittedName>
</protein>
<proteinExistence type="predicted"/>
<dbReference type="EMBL" id="UZAH01003849">
    <property type="protein sequence ID" value="VDO25706.1"/>
    <property type="molecule type" value="Genomic_DNA"/>
</dbReference>
<organism evidence="2 3">
    <name type="scientific">Heligmosomoides polygyrus</name>
    <name type="common">Parasitic roundworm</name>
    <dbReference type="NCBI Taxonomy" id="6339"/>
    <lineage>
        <taxon>Eukaryota</taxon>
        <taxon>Metazoa</taxon>
        <taxon>Ecdysozoa</taxon>
        <taxon>Nematoda</taxon>
        <taxon>Chromadorea</taxon>
        <taxon>Rhabditida</taxon>
        <taxon>Rhabditina</taxon>
        <taxon>Rhabditomorpha</taxon>
        <taxon>Strongyloidea</taxon>
        <taxon>Heligmosomidae</taxon>
        <taxon>Heligmosomoides</taxon>
    </lineage>
</organism>
<evidence type="ECO:0000313" key="2">
    <source>
        <dbReference type="Proteomes" id="UP000050761"/>
    </source>
</evidence>
<accession>A0A3P7TV41</accession>
<reference evidence="1 2" key="1">
    <citation type="submission" date="2018-11" db="EMBL/GenBank/DDBJ databases">
        <authorList>
            <consortium name="Pathogen Informatics"/>
        </authorList>
    </citation>
    <scope>NUCLEOTIDE SEQUENCE [LARGE SCALE GENOMIC DNA]</scope>
</reference>
<dbReference type="Proteomes" id="UP000050761">
    <property type="component" value="Unassembled WGS sequence"/>
</dbReference>
<dbReference type="AlphaFoldDB" id="A0A183F8K2"/>
<dbReference type="WBParaSite" id="HPBE_0000249401-mRNA-1">
    <property type="protein sequence ID" value="HPBE_0000249401-mRNA-1"/>
    <property type="gene ID" value="HPBE_0000249401"/>
</dbReference>
<evidence type="ECO:0000313" key="3">
    <source>
        <dbReference type="WBParaSite" id="HPBE_0000249401-mRNA-1"/>
    </source>
</evidence>
<sequence>MLDSPLRIFRCYICVENRIEAPLQDLSLLVEHLAKHFDFYLYECRGCKGKYVTPFIANFHIKEGKCKKEEGELCDDGGPVRNVFLQSVPPQQCASRKLEWKKAL</sequence>